<evidence type="ECO:0000256" key="4">
    <source>
        <dbReference type="ARBA" id="ARBA00022643"/>
    </source>
</evidence>
<feature type="domain" description="Oxidoreductase-like" evidence="8">
    <location>
        <begin position="8"/>
        <end position="42"/>
    </location>
</feature>
<evidence type="ECO:0000313" key="10">
    <source>
        <dbReference type="Proteomes" id="UP000051952"/>
    </source>
</evidence>
<evidence type="ECO:0000256" key="1">
    <source>
        <dbReference type="ARBA" id="ARBA00001917"/>
    </source>
</evidence>
<dbReference type="Proteomes" id="UP000051952">
    <property type="component" value="Unassembled WGS sequence"/>
</dbReference>
<keyword evidence="3" id="KW-0285">Flavoprotein</keyword>
<dbReference type="SUPFAM" id="SSF52343">
    <property type="entry name" value="Ferredoxin reductase-like, C-terminal NADP-linked domain"/>
    <property type="match status" value="1"/>
</dbReference>
<dbReference type="OMA" id="CELHRSP"/>
<dbReference type="PANTHER" id="PTHR19384:SF128">
    <property type="entry name" value="NADPH OXIDOREDUCTASE A"/>
    <property type="match status" value="1"/>
</dbReference>
<dbReference type="InterPro" id="IPR017938">
    <property type="entry name" value="Riboflavin_synthase-like_b-brl"/>
</dbReference>
<dbReference type="GO" id="GO:0010181">
    <property type="term" value="F:FMN binding"/>
    <property type="evidence" value="ECO:0007669"/>
    <property type="project" value="TreeGrafter"/>
</dbReference>
<organism evidence="9 10">
    <name type="scientific">Bodo saltans</name>
    <name type="common">Flagellated protozoan</name>
    <dbReference type="NCBI Taxonomy" id="75058"/>
    <lineage>
        <taxon>Eukaryota</taxon>
        <taxon>Discoba</taxon>
        <taxon>Euglenozoa</taxon>
        <taxon>Kinetoplastea</taxon>
        <taxon>Metakinetoplastina</taxon>
        <taxon>Eubodonida</taxon>
        <taxon>Bodonidae</taxon>
        <taxon>Bodo</taxon>
    </lineage>
</organism>
<dbReference type="EMBL" id="CYKH01000376">
    <property type="protein sequence ID" value="CUF65337.1"/>
    <property type="molecule type" value="Genomic_DNA"/>
</dbReference>
<evidence type="ECO:0000313" key="9">
    <source>
        <dbReference type="EMBL" id="CUF65337.1"/>
    </source>
</evidence>
<dbReference type="PANTHER" id="PTHR19384">
    <property type="entry name" value="NITRIC OXIDE SYNTHASE-RELATED"/>
    <property type="match status" value="1"/>
</dbReference>
<keyword evidence="6" id="KW-0560">Oxidoreductase</keyword>
<dbReference type="Pfam" id="PF00667">
    <property type="entry name" value="FAD_binding_1"/>
    <property type="match status" value="1"/>
</dbReference>
<dbReference type="GO" id="GO:0016491">
    <property type="term" value="F:oxidoreductase activity"/>
    <property type="evidence" value="ECO:0007669"/>
    <property type="project" value="UniProtKB-KW"/>
</dbReference>
<evidence type="ECO:0000256" key="6">
    <source>
        <dbReference type="ARBA" id="ARBA00023002"/>
    </source>
</evidence>
<dbReference type="VEuPathDB" id="TriTrypDB:BSAL_64485"/>
<name>A0A0S4INF0_BODSA</name>
<dbReference type="InterPro" id="IPR003097">
    <property type="entry name" value="CysJ-like_FAD-binding"/>
</dbReference>
<dbReference type="OrthoDB" id="1856718at2759"/>
<evidence type="ECO:0000256" key="5">
    <source>
        <dbReference type="ARBA" id="ARBA00022827"/>
    </source>
</evidence>
<dbReference type="Pfam" id="PF09791">
    <property type="entry name" value="Oxidored-like"/>
    <property type="match status" value="1"/>
</dbReference>
<gene>
    <name evidence="9" type="ORF">BSAL_64485</name>
</gene>
<sequence>MQDIEDLKPREPGPSECCGSGCARCVWDVYFDEYSKWETRKASGTLPLAEDTPAPSAVFARSEPNPAGCSSYLGSVVLKYVDFEGEEDDFGVVCPSDSKTPQWRESIAGNTPLTIQLPTADATTTNDAPHHHNLELVALNTTLGNTVDISQYSPGDVLELYAPNHSSVVSSICKHFRLPETRLVQLKASPFVSADCFPPWIPQRRNITVKDLFTYYVDVSSSAYIRKPFLSLLQKCVAEQHAPQRSALQRLCDQHKELQAEVSTTFPSLLDMLDAFGPYLGASGIPLAKFLEVSAPLRSRKFSIVDVSSVSESPPSTSFLLCARRIVHERRSSSSASTLVLPASLERRFEGHVSQSLFSALRINEPSTLWLRRSSFGASLIPRNFVKRPLMMFCGGSGIGPALSVLVAAHKLKQDLSSPSSSSQTPIPRWLMFSSRSFEEAEHILGEKSLVSNAVRGTCSRITVNVTRPEDHEQRNLLTMNDTTIHLVPGRIDAVIRNEAQEIYGMFHDSKAAILACGPSGFLSSTREALSSILFPVSAEDDSSVSEQQWTMSELNGDIVFEDWNQRK</sequence>
<protein>
    <submittedName>
        <fullName evidence="9">Oxidoreductase, putative</fullName>
    </submittedName>
</protein>
<keyword evidence="10" id="KW-1185">Reference proteome</keyword>
<dbReference type="InterPro" id="IPR023173">
    <property type="entry name" value="NADPH_Cyt_P450_Rdtase_alpha"/>
</dbReference>
<proteinExistence type="predicted"/>
<evidence type="ECO:0000259" key="7">
    <source>
        <dbReference type="Pfam" id="PF00667"/>
    </source>
</evidence>
<evidence type="ECO:0000256" key="2">
    <source>
        <dbReference type="ARBA" id="ARBA00001974"/>
    </source>
</evidence>
<comment type="cofactor">
    <cofactor evidence="2">
        <name>FAD</name>
        <dbReference type="ChEBI" id="CHEBI:57692"/>
    </cofactor>
</comment>
<dbReference type="Gene3D" id="3.40.50.80">
    <property type="entry name" value="Nucleotide-binding domain of ferredoxin-NADP reductase (FNR) module"/>
    <property type="match status" value="1"/>
</dbReference>
<dbReference type="SMR" id="A0A0S4INF0"/>
<dbReference type="InterPro" id="IPR019180">
    <property type="entry name" value="Oxidoreductase-like_N"/>
</dbReference>
<dbReference type="Gene3D" id="2.40.30.10">
    <property type="entry name" value="Translation factors"/>
    <property type="match status" value="1"/>
</dbReference>
<reference evidence="10" key="1">
    <citation type="submission" date="2015-09" db="EMBL/GenBank/DDBJ databases">
        <authorList>
            <consortium name="Pathogen Informatics"/>
        </authorList>
    </citation>
    <scope>NUCLEOTIDE SEQUENCE [LARGE SCALE GENOMIC DNA]</scope>
    <source>
        <strain evidence="10">Lake Konstanz</strain>
    </source>
</reference>
<comment type="cofactor">
    <cofactor evidence="1">
        <name>FMN</name>
        <dbReference type="ChEBI" id="CHEBI:58210"/>
    </cofactor>
</comment>
<dbReference type="Gene3D" id="1.20.990.10">
    <property type="entry name" value="NADPH-cytochrome p450 Reductase, Chain A, domain 3"/>
    <property type="match status" value="1"/>
</dbReference>
<evidence type="ECO:0000259" key="8">
    <source>
        <dbReference type="Pfam" id="PF09791"/>
    </source>
</evidence>
<keyword evidence="5" id="KW-0274">FAD</keyword>
<dbReference type="SUPFAM" id="SSF63380">
    <property type="entry name" value="Riboflavin synthase domain-like"/>
    <property type="match status" value="1"/>
</dbReference>
<evidence type="ECO:0000256" key="3">
    <source>
        <dbReference type="ARBA" id="ARBA00022630"/>
    </source>
</evidence>
<keyword evidence="4" id="KW-0288">FMN</keyword>
<dbReference type="InterPro" id="IPR039261">
    <property type="entry name" value="FNR_nucleotide-bd"/>
</dbReference>
<dbReference type="GO" id="GO:0050660">
    <property type="term" value="F:flavin adenine dinucleotide binding"/>
    <property type="evidence" value="ECO:0007669"/>
    <property type="project" value="TreeGrafter"/>
</dbReference>
<dbReference type="AlphaFoldDB" id="A0A0S4INF0"/>
<feature type="domain" description="Sulfite reductase [NADPH] flavoprotein alpha-component-like FAD-binding" evidence="7">
    <location>
        <begin position="151"/>
        <end position="310"/>
    </location>
</feature>
<dbReference type="GO" id="GO:0005829">
    <property type="term" value="C:cytosol"/>
    <property type="evidence" value="ECO:0007669"/>
    <property type="project" value="TreeGrafter"/>
</dbReference>
<accession>A0A0S4INF0</accession>